<evidence type="ECO:0008006" key="4">
    <source>
        <dbReference type="Google" id="ProtNLM"/>
    </source>
</evidence>
<dbReference type="AlphaFoldDB" id="A0A3E2WP53"/>
<dbReference type="RefSeq" id="WP_025654711.1">
    <property type="nucleotide sequence ID" value="NZ_QVIA01000018.1"/>
</dbReference>
<keyword evidence="1" id="KW-0472">Membrane</keyword>
<evidence type="ECO:0000313" key="3">
    <source>
        <dbReference type="Proteomes" id="UP000261111"/>
    </source>
</evidence>
<name>A0A3E2WP53_9FIRM</name>
<protein>
    <recommendedName>
        <fullName evidence="4">Protein kinase domain-containing protein</fullName>
    </recommendedName>
</protein>
<dbReference type="GeneID" id="93332675"/>
<keyword evidence="1" id="KW-1133">Transmembrane helix</keyword>
<accession>A0A3E2WP53</accession>
<dbReference type="EMBL" id="QVIA01000018">
    <property type="protein sequence ID" value="RGC28906.1"/>
    <property type="molecule type" value="Genomic_DNA"/>
</dbReference>
<sequence>MIKERKYDVIKFIEHNGKCRVVMDCIAGRLLIYRLQDTDRLTKEAVFEWLTMLVGELDKYHRCKREQCYRYLNPYSVLVTAENKIFLLDLSAASNGFVLQNMQKPAMREHFVKPVIQIKENTRLSMDLYSLGKTMQFTLARAEPVITLSRREEYLLSGIIEKCLGENPKKKYVDLKEVLKQLPKVSSIKNEIQKKMMKKSVLIIAAIVVLLTAVWAGKALACTGDVGESGREAIEETVYR</sequence>
<proteinExistence type="predicted"/>
<dbReference type="SUPFAM" id="SSF56112">
    <property type="entry name" value="Protein kinase-like (PK-like)"/>
    <property type="match status" value="1"/>
</dbReference>
<evidence type="ECO:0000256" key="1">
    <source>
        <dbReference type="SAM" id="Phobius"/>
    </source>
</evidence>
<keyword evidence="1" id="KW-0812">Transmembrane</keyword>
<reference evidence="2 3" key="1">
    <citation type="submission" date="2018-08" db="EMBL/GenBank/DDBJ databases">
        <title>A genome reference for cultivated species of the human gut microbiota.</title>
        <authorList>
            <person name="Zou Y."/>
            <person name="Xue W."/>
            <person name="Luo G."/>
        </authorList>
    </citation>
    <scope>NUCLEOTIDE SEQUENCE [LARGE SCALE GENOMIC DNA]</scope>
    <source>
        <strain evidence="2 3">AF19-21</strain>
    </source>
</reference>
<comment type="caution">
    <text evidence="2">The sequence shown here is derived from an EMBL/GenBank/DDBJ whole genome shotgun (WGS) entry which is preliminary data.</text>
</comment>
<dbReference type="Proteomes" id="UP000261111">
    <property type="component" value="Unassembled WGS sequence"/>
</dbReference>
<evidence type="ECO:0000313" key="2">
    <source>
        <dbReference type="EMBL" id="RGC28906.1"/>
    </source>
</evidence>
<organism evidence="2 3">
    <name type="scientific">Hungatella hathewayi</name>
    <dbReference type="NCBI Taxonomy" id="154046"/>
    <lineage>
        <taxon>Bacteria</taxon>
        <taxon>Bacillati</taxon>
        <taxon>Bacillota</taxon>
        <taxon>Clostridia</taxon>
        <taxon>Lachnospirales</taxon>
        <taxon>Lachnospiraceae</taxon>
        <taxon>Hungatella</taxon>
    </lineage>
</organism>
<feature type="transmembrane region" description="Helical" evidence="1">
    <location>
        <begin position="201"/>
        <end position="221"/>
    </location>
</feature>
<gene>
    <name evidence="2" type="ORF">DWX41_15690</name>
</gene>
<dbReference type="InterPro" id="IPR011009">
    <property type="entry name" value="Kinase-like_dom_sf"/>
</dbReference>
<dbReference type="Gene3D" id="1.10.510.10">
    <property type="entry name" value="Transferase(Phosphotransferase) domain 1"/>
    <property type="match status" value="1"/>
</dbReference>